<keyword evidence="1" id="KW-1133">Transmembrane helix</keyword>
<dbReference type="Proteomes" id="UP000479241">
    <property type="component" value="Unassembled WGS sequence"/>
</dbReference>
<dbReference type="InterPro" id="IPR012340">
    <property type="entry name" value="NA-bd_OB-fold"/>
</dbReference>
<keyword evidence="1" id="KW-0812">Transmembrane</keyword>
<evidence type="ECO:0008006" key="4">
    <source>
        <dbReference type="Google" id="ProtNLM"/>
    </source>
</evidence>
<sequence>MASVFLVLGGLGVVVLLLSLFVGELGDLGIGDVDTDGPFSVPAIAALLGGIGFGGAAATSLLPETLPDVVRALLALAVGVAVAVPLAWGAVRLSRALKDMPTQPTLTRHHLVGAQGVVVSTVPSPGYGEVRLTVAGQQLKFSARSDAPLLTGTPVYVVEALSDTAVEVVSTAPDSTHPLPGGESP</sequence>
<feature type="transmembrane region" description="Helical" evidence="1">
    <location>
        <begin position="69"/>
        <end position="91"/>
    </location>
</feature>
<reference evidence="2 3" key="1">
    <citation type="submission" date="2019-12" db="EMBL/GenBank/DDBJ databases">
        <title>the WGS of Blastococcus saxobsidens 67B17.</title>
        <authorList>
            <person name="Jiang Z."/>
        </authorList>
    </citation>
    <scope>NUCLEOTIDE SEQUENCE [LARGE SCALE GENOMIC DNA]</scope>
    <source>
        <strain evidence="2 3">67B17</strain>
    </source>
</reference>
<dbReference type="AlphaFoldDB" id="A0A6L9VYT0"/>
<name>A0A6L9VYT0_9ACTN</name>
<gene>
    <name evidence="2" type="ORF">GCU60_04090</name>
</gene>
<dbReference type="Gene3D" id="2.40.50.140">
    <property type="entry name" value="Nucleic acid-binding proteins"/>
    <property type="match status" value="1"/>
</dbReference>
<proteinExistence type="predicted"/>
<evidence type="ECO:0000313" key="3">
    <source>
        <dbReference type="Proteomes" id="UP000479241"/>
    </source>
</evidence>
<protein>
    <recommendedName>
        <fullName evidence="4">NfeD-like C-terminal domain-containing protein</fullName>
    </recommendedName>
</protein>
<comment type="caution">
    <text evidence="2">The sequence shown here is derived from an EMBL/GenBank/DDBJ whole genome shotgun (WGS) entry which is preliminary data.</text>
</comment>
<organism evidence="2 3">
    <name type="scientific">Blastococcus saxobsidens</name>
    <dbReference type="NCBI Taxonomy" id="138336"/>
    <lineage>
        <taxon>Bacteria</taxon>
        <taxon>Bacillati</taxon>
        <taxon>Actinomycetota</taxon>
        <taxon>Actinomycetes</taxon>
        <taxon>Geodermatophilales</taxon>
        <taxon>Geodermatophilaceae</taxon>
        <taxon>Blastococcus</taxon>
    </lineage>
</organism>
<dbReference type="EMBL" id="JAAGWG010000004">
    <property type="protein sequence ID" value="NEK84945.1"/>
    <property type="molecule type" value="Genomic_DNA"/>
</dbReference>
<evidence type="ECO:0000313" key="2">
    <source>
        <dbReference type="EMBL" id="NEK84945.1"/>
    </source>
</evidence>
<dbReference type="RefSeq" id="WP_163202457.1">
    <property type="nucleotide sequence ID" value="NZ_JAAGWG010000004.1"/>
</dbReference>
<feature type="transmembrane region" description="Helical" evidence="1">
    <location>
        <begin position="39"/>
        <end position="62"/>
    </location>
</feature>
<evidence type="ECO:0000256" key="1">
    <source>
        <dbReference type="SAM" id="Phobius"/>
    </source>
</evidence>
<keyword evidence="1" id="KW-0472">Membrane</keyword>
<accession>A0A6L9VYT0</accession>